<feature type="region of interest" description="Disordered" evidence="9">
    <location>
        <begin position="467"/>
        <end position="489"/>
    </location>
</feature>
<feature type="transmembrane region" description="Helical" evidence="10">
    <location>
        <begin position="628"/>
        <end position="646"/>
    </location>
</feature>
<feature type="transmembrane region" description="Helical" evidence="10">
    <location>
        <begin position="776"/>
        <end position="795"/>
    </location>
</feature>
<evidence type="ECO:0000313" key="14">
    <source>
        <dbReference type="Ensembl" id="ENSAMXP00005029067.1"/>
    </source>
</evidence>
<dbReference type="Ensembl" id="ENSAMXT00005031883.1">
    <property type="protein sequence ID" value="ENSAMXP00005029067.1"/>
    <property type="gene ID" value="ENSAMXG00005009826.1"/>
</dbReference>
<feature type="compositionally biased region" description="Basic and acidic residues" evidence="9">
    <location>
        <begin position="358"/>
        <end position="368"/>
    </location>
</feature>
<keyword evidence="3" id="KW-0813">Transport</keyword>
<feature type="region of interest" description="Disordered" evidence="9">
    <location>
        <begin position="55"/>
        <end position="95"/>
    </location>
</feature>
<feature type="transmembrane region" description="Helical" evidence="10">
    <location>
        <begin position="524"/>
        <end position="545"/>
    </location>
</feature>
<keyword evidence="5 10" id="KW-0812">Transmembrane</keyword>
<feature type="signal peptide" evidence="11">
    <location>
        <begin position="1"/>
        <end position="28"/>
    </location>
</feature>
<dbReference type="Pfam" id="PF07565">
    <property type="entry name" value="Band_3_cyto"/>
    <property type="match status" value="2"/>
</dbReference>
<feature type="compositionally biased region" description="Basic and acidic residues" evidence="9">
    <location>
        <begin position="73"/>
        <end position="87"/>
    </location>
</feature>
<dbReference type="GO" id="GO:0008510">
    <property type="term" value="F:sodium:bicarbonate symporter activity"/>
    <property type="evidence" value="ECO:0007669"/>
    <property type="project" value="TreeGrafter"/>
</dbReference>
<evidence type="ECO:0000256" key="1">
    <source>
        <dbReference type="ARBA" id="ARBA00004651"/>
    </source>
</evidence>
<feature type="chain" id="PRO_5034373617" evidence="11">
    <location>
        <begin position="29"/>
        <end position="935"/>
    </location>
</feature>
<keyword evidence="4" id="KW-1003">Cell membrane</keyword>
<feature type="transmembrane region" description="Helical" evidence="10">
    <location>
        <begin position="676"/>
        <end position="695"/>
    </location>
</feature>
<dbReference type="InterPro" id="IPR003020">
    <property type="entry name" value="HCO3_transpt_euk"/>
</dbReference>
<feature type="domain" description="Bicarbonate transporter-like transmembrane" evidence="12">
    <location>
        <begin position="577"/>
        <end position="905"/>
    </location>
</feature>
<name>A0A8B9K1Z5_ASTMX</name>
<feature type="domain" description="Bicarbonate transporter-like transmembrane" evidence="12">
    <location>
        <begin position="495"/>
        <end position="554"/>
    </location>
</feature>
<feature type="transmembrane region" description="Helical" evidence="10">
    <location>
        <begin position="802"/>
        <end position="821"/>
    </location>
</feature>
<dbReference type="Gene3D" id="3.40.930.10">
    <property type="entry name" value="Mannitol-specific EII, Chain A"/>
    <property type="match status" value="1"/>
</dbReference>
<dbReference type="GO" id="GO:0016324">
    <property type="term" value="C:apical plasma membrane"/>
    <property type="evidence" value="ECO:0007669"/>
    <property type="project" value="TreeGrafter"/>
</dbReference>
<evidence type="ECO:0000256" key="11">
    <source>
        <dbReference type="SAM" id="SignalP"/>
    </source>
</evidence>
<evidence type="ECO:0000313" key="15">
    <source>
        <dbReference type="Proteomes" id="UP000694621"/>
    </source>
</evidence>
<proteinExistence type="inferred from homology"/>
<evidence type="ECO:0000256" key="2">
    <source>
        <dbReference type="ARBA" id="ARBA00010993"/>
    </source>
</evidence>
<keyword evidence="8 10" id="KW-0472">Membrane</keyword>
<dbReference type="FunFam" id="1.10.287.570:FF:000001">
    <property type="entry name" value="Anion exchange protein"/>
    <property type="match status" value="1"/>
</dbReference>
<dbReference type="GO" id="GO:0016323">
    <property type="term" value="C:basolateral plasma membrane"/>
    <property type="evidence" value="ECO:0007669"/>
    <property type="project" value="TreeGrafter"/>
</dbReference>
<feature type="region of interest" description="Disordered" evidence="9">
    <location>
        <begin position="907"/>
        <end position="935"/>
    </location>
</feature>
<feature type="compositionally biased region" description="Basic residues" evidence="9">
    <location>
        <begin position="56"/>
        <end position="72"/>
    </location>
</feature>
<evidence type="ECO:0000259" key="12">
    <source>
        <dbReference type="Pfam" id="PF00955"/>
    </source>
</evidence>
<dbReference type="InterPro" id="IPR016152">
    <property type="entry name" value="PTrfase/Anion_transptr"/>
</dbReference>
<evidence type="ECO:0000256" key="8">
    <source>
        <dbReference type="ARBA" id="ARBA00023136"/>
    </source>
</evidence>
<sequence length="935" mass="104831">MTVYVSQRVRGKLAHWLVLIQFYCVCLSTHTNFEKEELESHRAVYVGVHVPLGKESRRRHRHRGHRHHRKRNRERDSDLEAGERESPTYDTPSQRVQCILGTEDDDVEHVPHELFTELDELSVRHGNTEWRETARWLKFEEDVEDGGERWSKPYVATLSLHSLFELRSCILNGTVLLDMRADSIEDIADMVIDSMVASGQLDDSLRQKVREAVLKRHHHQNERKLSNRFPLAVRSLADIGEGLSASRNSLLKLGGSISNLSQRRESRVSMLLNHLLPGPAHGHSPSPSPQNTPPSSRRSGSAHRPPVHLDIPSVVVSPPVEDEETEGISAEEDALEFTACEGLLVSAGSLSGSMDAGRPSENRSKPNSKDGSTVDLSKVDMNFMRKIPPGAEASNVLVGEVDFLDRPIIAFVRLSPAVLLTGLTEVPVPTRFLFLLLGPYGKGPQYHEIGRSMATLMTDEMKRKGLSQANGMASSAEPPEEEEHHAGPELQRTGRVFGGLVNDVKRKAPFYWSDIVDGLSLQCVASVLFLYCACMSPVITFGGLLGEATRSNIVSVIYTHIHKLGNVFFCGCVGFVGSACGHHGPFIPDVLFWSIILFFTTFFLSSFLKQFKTERYFPTRVRSTISDFAVFLTILVMVLVDFLMGIPSPKLNVPDRFEPTSKHRGWFISPLDSNPWWTMLVSVIPALLCTILIFMDQQITAVIINRKEHKLKKGCGYHLDLLVVAVMLGVCSIMGLPWFVAATVLSISHVNSLKLESSCSAPGEQPKFLGIREQRLTGVLIFTLMGCSVFMTSVLKFIPMPVLYGVFLYMGVSSLKGIQFFDRIKLFGMPAKHQPDLIYLRYVPLWKVHIFTLVQLTCLVLLWVIKASSARVVFPMMVLALVFIRKLLDFFFTKRELSWLDDLMPESKKKKEDDKKKKKAKQVGNSGAQPYTESN</sequence>
<evidence type="ECO:0000256" key="3">
    <source>
        <dbReference type="ARBA" id="ARBA00022448"/>
    </source>
</evidence>
<evidence type="ECO:0000256" key="7">
    <source>
        <dbReference type="ARBA" id="ARBA00023065"/>
    </source>
</evidence>
<evidence type="ECO:0000256" key="9">
    <source>
        <dbReference type="SAM" id="MobiDB-lite"/>
    </source>
</evidence>
<keyword evidence="11" id="KW-0732">Signal</keyword>
<feature type="transmembrane region" description="Helical" evidence="10">
    <location>
        <begin position="845"/>
        <end position="865"/>
    </location>
</feature>
<reference evidence="14" key="1">
    <citation type="submission" date="2025-08" db="UniProtKB">
        <authorList>
            <consortium name="Ensembl"/>
        </authorList>
    </citation>
    <scope>IDENTIFICATION</scope>
</reference>
<protein>
    <submittedName>
        <fullName evidence="14">Solute carrier family 4 member 7</fullName>
    </submittedName>
</protein>
<comment type="similarity">
    <text evidence="2">Belongs to the anion exchanger (TC 2.A.31) family.</text>
</comment>
<keyword evidence="6 10" id="KW-1133">Transmembrane helix</keyword>
<dbReference type="InterPro" id="IPR013769">
    <property type="entry name" value="Band3_cytoplasmic_dom"/>
</dbReference>
<dbReference type="AlphaFoldDB" id="A0A8B9K1Z5"/>
<dbReference type="Pfam" id="PF00955">
    <property type="entry name" value="HCO3_cotransp"/>
    <property type="match status" value="2"/>
</dbReference>
<dbReference type="InterPro" id="IPR011531">
    <property type="entry name" value="HCO3_transpt-like_TM_dom"/>
</dbReference>
<dbReference type="PANTHER" id="PTHR11453:SF105">
    <property type="entry name" value="SODIUM BICARBONATE COTRANSPORTER 3"/>
    <property type="match status" value="1"/>
</dbReference>
<dbReference type="Proteomes" id="UP000694621">
    <property type="component" value="Unplaced"/>
</dbReference>
<feature type="transmembrane region" description="Helical" evidence="10">
    <location>
        <begin position="716"/>
        <end position="740"/>
    </location>
</feature>
<dbReference type="GO" id="GO:0005452">
    <property type="term" value="F:solute:inorganic anion antiporter activity"/>
    <property type="evidence" value="ECO:0007669"/>
    <property type="project" value="InterPro"/>
</dbReference>
<feature type="transmembrane region" description="Helical" evidence="10">
    <location>
        <begin position="590"/>
        <end position="608"/>
    </location>
</feature>
<feature type="domain" description="Band 3 cytoplasmic" evidence="13">
    <location>
        <begin position="368"/>
        <end position="469"/>
    </location>
</feature>
<feature type="compositionally biased region" description="Polar residues" evidence="9">
    <location>
        <begin position="923"/>
        <end position="935"/>
    </location>
</feature>
<evidence type="ECO:0000259" key="13">
    <source>
        <dbReference type="Pfam" id="PF07565"/>
    </source>
</evidence>
<feature type="region of interest" description="Disordered" evidence="9">
    <location>
        <begin position="275"/>
        <end position="328"/>
    </location>
</feature>
<feature type="transmembrane region" description="Helical" evidence="10">
    <location>
        <begin position="872"/>
        <end position="892"/>
    </location>
</feature>
<dbReference type="PANTHER" id="PTHR11453">
    <property type="entry name" value="ANION EXCHANGE PROTEIN"/>
    <property type="match status" value="1"/>
</dbReference>
<dbReference type="GO" id="GO:0051453">
    <property type="term" value="P:regulation of intracellular pH"/>
    <property type="evidence" value="ECO:0007669"/>
    <property type="project" value="TreeGrafter"/>
</dbReference>
<comment type="subcellular location">
    <subcellularLocation>
        <location evidence="1">Cell membrane</location>
        <topology evidence="1">Multi-pass membrane protein</topology>
    </subcellularLocation>
</comment>
<dbReference type="SUPFAM" id="SSF55804">
    <property type="entry name" value="Phoshotransferase/anion transport protein"/>
    <property type="match status" value="1"/>
</dbReference>
<evidence type="ECO:0000256" key="5">
    <source>
        <dbReference type="ARBA" id="ARBA00022692"/>
    </source>
</evidence>
<feature type="domain" description="Band 3 cytoplasmic" evidence="13">
    <location>
        <begin position="112"/>
        <end position="246"/>
    </location>
</feature>
<keyword evidence="7" id="KW-0406">Ion transport</keyword>
<evidence type="ECO:0000256" key="6">
    <source>
        <dbReference type="ARBA" id="ARBA00022989"/>
    </source>
</evidence>
<evidence type="ECO:0000256" key="4">
    <source>
        <dbReference type="ARBA" id="ARBA00022475"/>
    </source>
</evidence>
<feature type="region of interest" description="Disordered" evidence="9">
    <location>
        <begin position="350"/>
        <end position="374"/>
    </location>
</feature>
<evidence type="ECO:0000256" key="10">
    <source>
        <dbReference type="SAM" id="Phobius"/>
    </source>
</evidence>
<dbReference type="Gene3D" id="1.10.287.570">
    <property type="entry name" value="Helical hairpin bin"/>
    <property type="match status" value="1"/>
</dbReference>
<organism evidence="14 15">
    <name type="scientific">Astyanax mexicanus</name>
    <name type="common">Blind cave fish</name>
    <name type="synonym">Astyanax fasciatus mexicanus</name>
    <dbReference type="NCBI Taxonomy" id="7994"/>
    <lineage>
        <taxon>Eukaryota</taxon>
        <taxon>Metazoa</taxon>
        <taxon>Chordata</taxon>
        <taxon>Craniata</taxon>
        <taxon>Vertebrata</taxon>
        <taxon>Euteleostomi</taxon>
        <taxon>Actinopterygii</taxon>
        <taxon>Neopterygii</taxon>
        <taxon>Teleostei</taxon>
        <taxon>Ostariophysi</taxon>
        <taxon>Characiformes</taxon>
        <taxon>Characoidei</taxon>
        <taxon>Acestrorhamphidae</taxon>
        <taxon>Acestrorhamphinae</taxon>
        <taxon>Astyanax</taxon>
    </lineage>
</organism>
<accession>A0A8B9K1Z5</accession>
<dbReference type="GO" id="GO:0008509">
    <property type="term" value="F:monoatomic anion transmembrane transporter activity"/>
    <property type="evidence" value="ECO:0007669"/>
    <property type="project" value="InterPro"/>
</dbReference>